<feature type="region of interest" description="Disordered" evidence="1">
    <location>
        <begin position="91"/>
        <end position="120"/>
    </location>
</feature>
<proteinExistence type="predicted"/>
<feature type="chain" id="PRO_5041913497" evidence="2">
    <location>
        <begin position="22"/>
        <end position="120"/>
    </location>
</feature>
<comment type="caution">
    <text evidence="3">The sequence shown here is derived from an EMBL/GenBank/DDBJ whole genome shotgun (WGS) entry which is preliminary data.</text>
</comment>
<dbReference type="Proteomes" id="UP001221898">
    <property type="component" value="Unassembled WGS sequence"/>
</dbReference>
<evidence type="ECO:0000256" key="1">
    <source>
        <dbReference type="SAM" id="MobiDB-lite"/>
    </source>
</evidence>
<dbReference type="EMBL" id="JAINUG010000384">
    <property type="protein sequence ID" value="KAJ8372834.1"/>
    <property type="molecule type" value="Genomic_DNA"/>
</dbReference>
<organism evidence="3 4">
    <name type="scientific">Aldrovandia affinis</name>
    <dbReference type="NCBI Taxonomy" id="143900"/>
    <lineage>
        <taxon>Eukaryota</taxon>
        <taxon>Metazoa</taxon>
        <taxon>Chordata</taxon>
        <taxon>Craniata</taxon>
        <taxon>Vertebrata</taxon>
        <taxon>Euteleostomi</taxon>
        <taxon>Actinopterygii</taxon>
        <taxon>Neopterygii</taxon>
        <taxon>Teleostei</taxon>
        <taxon>Notacanthiformes</taxon>
        <taxon>Halosauridae</taxon>
        <taxon>Aldrovandia</taxon>
    </lineage>
</organism>
<evidence type="ECO:0000313" key="3">
    <source>
        <dbReference type="EMBL" id="KAJ8372834.1"/>
    </source>
</evidence>
<gene>
    <name evidence="3" type="ORF">AAFF_G00276450</name>
</gene>
<evidence type="ECO:0000313" key="4">
    <source>
        <dbReference type="Proteomes" id="UP001221898"/>
    </source>
</evidence>
<name>A0AAD7RAC2_9TELE</name>
<keyword evidence="4" id="KW-1185">Reference proteome</keyword>
<keyword evidence="2" id="KW-0732">Signal</keyword>
<evidence type="ECO:0000256" key="2">
    <source>
        <dbReference type="SAM" id="SignalP"/>
    </source>
</evidence>
<sequence>MEKLALALVLLIMCSLALSEASRDLTGKAFIFPVESRAHVLLVPAEQKNFTAVTSYTKGMNFRKGNVINWQDLKYYSNRNVVVELQLKGGGANQSHSYRDEPHWSGPVSRRTHDRRSVFT</sequence>
<dbReference type="AlphaFoldDB" id="A0AAD7RAC2"/>
<protein>
    <submittedName>
        <fullName evidence="3">Uncharacterized protein</fullName>
    </submittedName>
</protein>
<reference evidence="3" key="1">
    <citation type="journal article" date="2023" name="Science">
        <title>Genome structures resolve the early diversification of teleost fishes.</title>
        <authorList>
            <person name="Parey E."/>
            <person name="Louis A."/>
            <person name="Montfort J."/>
            <person name="Bouchez O."/>
            <person name="Roques C."/>
            <person name="Iampietro C."/>
            <person name="Lluch J."/>
            <person name="Castinel A."/>
            <person name="Donnadieu C."/>
            <person name="Desvignes T."/>
            <person name="Floi Bucao C."/>
            <person name="Jouanno E."/>
            <person name="Wen M."/>
            <person name="Mejri S."/>
            <person name="Dirks R."/>
            <person name="Jansen H."/>
            <person name="Henkel C."/>
            <person name="Chen W.J."/>
            <person name="Zahm M."/>
            <person name="Cabau C."/>
            <person name="Klopp C."/>
            <person name="Thompson A.W."/>
            <person name="Robinson-Rechavi M."/>
            <person name="Braasch I."/>
            <person name="Lecointre G."/>
            <person name="Bobe J."/>
            <person name="Postlethwait J.H."/>
            <person name="Berthelot C."/>
            <person name="Roest Crollius H."/>
            <person name="Guiguen Y."/>
        </authorList>
    </citation>
    <scope>NUCLEOTIDE SEQUENCE</scope>
    <source>
        <strain evidence="3">NC1722</strain>
    </source>
</reference>
<accession>A0AAD7RAC2</accession>
<feature type="signal peptide" evidence="2">
    <location>
        <begin position="1"/>
        <end position="21"/>
    </location>
</feature>